<accession>A0A6S6VUE4</accession>
<dbReference type="EMBL" id="HG992979">
    <property type="protein sequence ID" value="CAE7024113.1"/>
    <property type="molecule type" value="Genomic_DNA"/>
</dbReference>
<gene>
    <name evidence="1" type="ORF">PTTW11_03708</name>
</gene>
<organism evidence="1 2">
    <name type="scientific">Pyrenophora teres f. teres</name>
    <dbReference type="NCBI Taxonomy" id="97479"/>
    <lineage>
        <taxon>Eukaryota</taxon>
        <taxon>Fungi</taxon>
        <taxon>Dikarya</taxon>
        <taxon>Ascomycota</taxon>
        <taxon>Pezizomycotina</taxon>
        <taxon>Dothideomycetes</taxon>
        <taxon>Pleosporomycetidae</taxon>
        <taxon>Pleosporales</taxon>
        <taxon>Pleosporineae</taxon>
        <taxon>Pleosporaceae</taxon>
        <taxon>Pyrenophora</taxon>
    </lineage>
</organism>
<protein>
    <submittedName>
        <fullName evidence="1">Uncharacterized protein</fullName>
    </submittedName>
</protein>
<dbReference type="AlphaFoldDB" id="A0A6S6VUE4"/>
<dbReference type="Proteomes" id="UP000472372">
    <property type="component" value="Chromosome 3"/>
</dbReference>
<name>A0A6S6VUE4_9PLEO</name>
<reference evidence="1" key="1">
    <citation type="submission" date="2021-02" db="EMBL/GenBank/DDBJ databases">
        <authorList>
            <person name="Syme A R."/>
            <person name="Syme A R."/>
            <person name="Moolhuijzen P."/>
        </authorList>
    </citation>
    <scope>NUCLEOTIDE SEQUENCE</scope>
    <source>
        <strain evidence="1">W1-1</strain>
    </source>
</reference>
<evidence type="ECO:0000313" key="1">
    <source>
        <dbReference type="EMBL" id="CAE7024113.1"/>
    </source>
</evidence>
<evidence type="ECO:0000313" key="2">
    <source>
        <dbReference type="Proteomes" id="UP000472372"/>
    </source>
</evidence>
<proteinExistence type="predicted"/>
<sequence>MKLLIVALYGLVALAAKPPATLGTRSKYNDGRIRYKCYGSKVLIGCVGPLDCPIIERCENWCISSGGGAGCAANGHEIPLYLLSNPDHLDKRQVDQINPFVPATGINKDDTATKKTYECSNDHTGVLICHYGFCSTDHYCKKGTMCSDTCGCCRRGLQEIAGSDTTQILPRSTELAPRGGCTPGKYTCNLNPFTNSAWILTCNPKGEWQYSSDCGSNIKCIESPEGVAHCFNPGDQWNRMQARKEPTATVSLSPPDATLARIPDQSTCPAGHFSCAWNTVTRTDWVVVCNGAGDWQWSSDCSPSLMCKHDLDAVAHCVARSKDMPTLST</sequence>